<gene>
    <name evidence="1" type="ORF">FXV83_16665</name>
</gene>
<keyword evidence="2" id="KW-1185">Reference proteome</keyword>
<evidence type="ECO:0000313" key="1">
    <source>
        <dbReference type="EMBL" id="TYO65563.1"/>
    </source>
</evidence>
<name>A0A5S4YNH5_9BRAD</name>
<reference evidence="1 2" key="1">
    <citation type="submission" date="2019-08" db="EMBL/GenBank/DDBJ databases">
        <title>Bradyrhizobium hipponensis sp. nov., a rhizobium isolated from a Lupinus angustifolius root nodule in Tunisia.</title>
        <authorList>
            <person name="Off K."/>
            <person name="Rejili M."/>
            <person name="Mars M."/>
            <person name="Brachmann A."/>
            <person name="Marin M."/>
        </authorList>
    </citation>
    <scope>NUCLEOTIDE SEQUENCE [LARGE SCALE GENOMIC DNA]</scope>
    <source>
        <strain evidence="2">aSej3</strain>
    </source>
</reference>
<accession>A0A5S4YNH5</accession>
<evidence type="ECO:0000313" key="2">
    <source>
        <dbReference type="Proteomes" id="UP000324797"/>
    </source>
</evidence>
<dbReference type="Proteomes" id="UP000324797">
    <property type="component" value="Unassembled WGS sequence"/>
</dbReference>
<comment type="caution">
    <text evidence="1">The sequence shown here is derived from an EMBL/GenBank/DDBJ whole genome shotgun (WGS) entry which is preliminary data.</text>
</comment>
<dbReference type="AlphaFoldDB" id="A0A5S4YNH5"/>
<dbReference type="RefSeq" id="WP_148740497.1">
    <property type="nucleotide sequence ID" value="NZ_VSTH01000051.1"/>
</dbReference>
<protein>
    <submittedName>
        <fullName evidence="1">Uncharacterized protein</fullName>
    </submittedName>
</protein>
<organism evidence="1 2">
    <name type="scientific">Bradyrhizobium hipponense</name>
    <dbReference type="NCBI Taxonomy" id="2605638"/>
    <lineage>
        <taxon>Bacteria</taxon>
        <taxon>Pseudomonadati</taxon>
        <taxon>Pseudomonadota</taxon>
        <taxon>Alphaproteobacteria</taxon>
        <taxon>Hyphomicrobiales</taxon>
        <taxon>Nitrobacteraceae</taxon>
        <taxon>Bradyrhizobium</taxon>
    </lineage>
</organism>
<proteinExistence type="predicted"/>
<sequence>MASEALEPWRDPENYKSGKRVRCYGCKTECHKAHWGNWCFDCNVERIDRINKRFAELVK</sequence>
<dbReference type="EMBL" id="VSTH01000051">
    <property type="protein sequence ID" value="TYO65563.1"/>
    <property type="molecule type" value="Genomic_DNA"/>
</dbReference>